<dbReference type="STRING" id="42253.NITMOv2_1975"/>
<reference evidence="1 2" key="1">
    <citation type="journal article" date="2015" name="Proc. Natl. Acad. Sci. U.S.A.">
        <title>Expanded metabolic versatility of ubiquitous nitrite-oxidizing bacteria from the genus Nitrospira.</title>
        <authorList>
            <person name="Koch H."/>
            <person name="Lucker S."/>
            <person name="Albertsen M."/>
            <person name="Kitzinger K."/>
            <person name="Herbold C."/>
            <person name="Spieck E."/>
            <person name="Nielsen P.H."/>
            <person name="Wagner M."/>
            <person name="Daims H."/>
        </authorList>
    </citation>
    <scope>NUCLEOTIDE SEQUENCE [LARGE SCALE GENOMIC DNA]</scope>
    <source>
        <strain evidence="1 2">NSP M-1</strain>
    </source>
</reference>
<dbReference type="Proteomes" id="UP000069205">
    <property type="component" value="Chromosome"/>
</dbReference>
<gene>
    <name evidence="1" type="ORF">NITMOv2_1975</name>
</gene>
<protein>
    <submittedName>
        <fullName evidence="1">Uncharacterized protein</fullName>
    </submittedName>
</protein>
<keyword evidence="2" id="KW-1185">Reference proteome</keyword>
<name>A0A0K2GCS3_NITMO</name>
<organism evidence="1 2">
    <name type="scientific">Nitrospira moscoviensis</name>
    <dbReference type="NCBI Taxonomy" id="42253"/>
    <lineage>
        <taxon>Bacteria</taxon>
        <taxon>Pseudomonadati</taxon>
        <taxon>Nitrospirota</taxon>
        <taxon>Nitrospiria</taxon>
        <taxon>Nitrospirales</taxon>
        <taxon>Nitrospiraceae</taxon>
        <taxon>Nitrospira</taxon>
    </lineage>
</organism>
<dbReference type="EMBL" id="CP011801">
    <property type="protein sequence ID" value="ALA58392.1"/>
    <property type="molecule type" value="Genomic_DNA"/>
</dbReference>
<proteinExistence type="predicted"/>
<dbReference type="RefSeq" id="WP_053379563.1">
    <property type="nucleotide sequence ID" value="NZ_CP011801.1"/>
</dbReference>
<dbReference type="Gene3D" id="2.60.40.420">
    <property type="entry name" value="Cupredoxins - blue copper proteins"/>
    <property type="match status" value="1"/>
</dbReference>
<evidence type="ECO:0000313" key="2">
    <source>
        <dbReference type="Proteomes" id="UP000069205"/>
    </source>
</evidence>
<dbReference type="AlphaFoldDB" id="A0A0K2GCS3"/>
<accession>A0A0K2GCS3</accession>
<dbReference type="KEGG" id="nmv:NITMOv2_1975"/>
<dbReference type="PATRIC" id="fig|42253.5.peg.1946"/>
<sequence>MEEKKITIPKGVRVRLVFDYADRNGNAHQFTVHSAQTEVTAQRITADGPKSSAVEFTVGERGEEFYRISCDLPCLAMEELTDYLLFVGQKS</sequence>
<evidence type="ECO:0000313" key="1">
    <source>
        <dbReference type="EMBL" id="ALA58392.1"/>
    </source>
</evidence>
<dbReference type="InterPro" id="IPR008972">
    <property type="entry name" value="Cupredoxin"/>
</dbReference>